<feature type="region of interest" description="Disordered" evidence="1">
    <location>
        <begin position="1"/>
        <end position="42"/>
    </location>
</feature>
<keyword evidence="3" id="KW-1185">Reference proteome</keyword>
<sequence>MSQQAGPLLTRNRSHQSPHNKDHNSTHYINRLSQTRRLSPARRHQIGRHCLELLRRGPALGHAPPKRPELPRGPVLRRGGTGASPPERPGSLGRLAPYAVSVLDRHGRNQRAQRLLGPPDLTIPDRPLTQSRNRDLGELLAMPDRLDAVSHGIADVQRLHDPVEKLRDEPIERGLRDLRRVATHYQNRLELGLAAEKSVEKLPEPGDREEAAAVSGSGGGAGDGGLVGGGQESGESIGDVFLEEVEVFELLFMVSFHGDHLVAAYTDSVQKGTLAICCTHIFFSCFLSLSREILKRKMENELGEKNL</sequence>
<evidence type="ECO:0000256" key="1">
    <source>
        <dbReference type="SAM" id="MobiDB-lite"/>
    </source>
</evidence>
<feature type="compositionally biased region" description="Gly residues" evidence="1">
    <location>
        <begin position="216"/>
        <end position="229"/>
    </location>
</feature>
<dbReference type="Proteomes" id="UP000237000">
    <property type="component" value="Unassembled WGS sequence"/>
</dbReference>
<dbReference type="AlphaFoldDB" id="A0A2P5FJ13"/>
<feature type="compositionally biased region" description="Basic and acidic residues" evidence="1">
    <location>
        <begin position="200"/>
        <end position="211"/>
    </location>
</feature>
<protein>
    <submittedName>
        <fullName evidence="2">Uncharacterized protein</fullName>
    </submittedName>
</protein>
<feature type="region of interest" description="Disordered" evidence="1">
    <location>
        <begin position="200"/>
        <end position="229"/>
    </location>
</feature>
<feature type="compositionally biased region" description="Polar residues" evidence="1">
    <location>
        <begin position="26"/>
        <end position="37"/>
    </location>
</feature>
<evidence type="ECO:0000313" key="3">
    <source>
        <dbReference type="Proteomes" id="UP000237000"/>
    </source>
</evidence>
<evidence type="ECO:0000313" key="2">
    <source>
        <dbReference type="EMBL" id="PON97780.1"/>
    </source>
</evidence>
<reference evidence="3" key="1">
    <citation type="submission" date="2016-06" db="EMBL/GenBank/DDBJ databases">
        <title>Parallel loss of symbiosis genes in relatives of nitrogen-fixing non-legume Parasponia.</title>
        <authorList>
            <person name="Van Velzen R."/>
            <person name="Holmer R."/>
            <person name="Bu F."/>
            <person name="Rutten L."/>
            <person name="Van Zeijl A."/>
            <person name="Liu W."/>
            <person name="Santuari L."/>
            <person name="Cao Q."/>
            <person name="Sharma T."/>
            <person name="Shen D."/>
            <person name="Roswanjaya Y."/>
            <person name="Wardhani T."/>
            <person name="Kalhor M.S."/>
            <person name="Jansen J."/>
            <person name="Van den Hoogen J."/>
            <person name="Gungor B."/>
            <person name="Hartog M."/>
            <person name="Hontelez J."/>
            <person name="Verver J."/>
            <person name="Yang W.-C."/>
            <person name="Schijlen E."/>
            <person name="Repin R."/>
            <person name="Schilthuizen M."/>
            <person name="Schranz E."/>
            <person name="Heidstra R."/>
            <person name="Miyata K."/>
            <person name="Fedorova E."/>
            <person name="Kohlen W."/>
            <person name="Bisseling T."/>
            <person name="Smit S."/>
            <person name="Geurts R."/>
        </authorList>
    </citation>
    <scope>NUCLEOTIDE SEQUENCE [LARGE SCALE GENOMIC DNA]</scope>
    <source>
        <strain evidence="3">cv. RG33-2</strain>
    </source>
</reference>
<comment type="caution">
    <text evidence="2">The sequence shown here is derived from an EMBL/GenBank/DDBJ whole genome shotgun (WGS) entry which is preliminary data.</text>
</comment>
<name>A0A2P5FJ13_TREOI</name>
<gene>
    <name evidence="2" type="ORF">TorRG33x02_063700</name>
</gene>
<organism evidence="2 3">
    <name type="scientific">Trema orientale</name>
    <name type="common">Charcoal tree</name>
    <name type="synonym">Celtis orientalis</name>
    <dbReference type="NCBI Taxonomy" id="63057"/>
    <lineage>
        <taxon>Eukaryota</taxon>
        <taxon>Viridiplantae</taxon>
        <taxon>Streptophyta</taxon>
        <taxon>Embryophyta</taxon>
        <taxon>Tracheophyta</taxon>
        <taxon>Spermatophyta</taxon>
        <taxon>Magnoliopsida</taxon>
        <taxon>eudicotyledons</taxon>
        <taxon>Gunneridae</taxon>
        <taxon>Pentapetalae</taxon>
        <taxon>rosids</taxon>
        <taxon>fabids</taxon>
        <taxon>Rosales</taxon>
        <taxon>Cannabaceae</taxon>
        <taxon>Trema</taxon>
    </lineage>
</organism>
<dbReference type="InParanoid" id="A0A2P5FJ13"/>
<dbReference type="EMBL" id="JXTC01000029">
    <property type="protein sequence ID" value="PON97780.1"/>
    <property type="molecule type" value="Genomic_DNA"/>
</dbReference>
<proteinExistence type="predicted"/>
<feature type="region of interest" description="Disordered" evidence="1">
    <location>
        <begin position="57"/>
        <end position="94"/>
    </location>
</feature>
<accession>A0A2P5FJ13</accession>